<comment type="caution">
    <text evidence="1">The sequence shown here is derived from an EMBL/GenBank/DDBJ whole genome shotgun (WGS) entry which is preliminary data.</text>
</comment>
<evidence type="ECO:0000313" key="2">
    <source>
        <dbReference type="Proteomes" id="UP001303473"/>
    </source>
</evidence>
<dbReference type="AlphaFoldDB" id="A0AAN6NII4"/>
<proteinExistence type="predicted"/>
<reference evidence="2" key="1">
    <citation type="journal article" date="2023" name="Mol. Phylogenet. Evol.">
        <title>Genome-scale phylogeny and comparative genomics of the fungal order Sordariales.</title>
        <authorList>
            <person name="Hensen N."/>
            <person name="Bonometti L."/>
            <person name="Westerberg I."/>
            <person name="Brannstrom I.O."/>
            <person name="Guillou S."/>
            <person name="Cros-Aarteil S."/>
            <person name="Calhoun S."/>
            <person name="Haridas S."/>
            <person name="Kuo A."/>
            <person name="Mondo S."/>
            <person name="Pangilinan J."/>
            <person name="Riley R."/>
            <person name="LaButti K."/>
            <person name="Andreopoulos B."/>
            <person name="Lipzen A."/>
            <person name="Chen C."/>
            <person name="Yan M."/>
            <person name="Daum C."/>
            <person name="Ng V."/>
            <person name="Clum A."/>
            <person name="Steindorff A."/>
            <person name="Ohm R.A."/>
            <person name="Martin F."/>
            <person name="Silar P."/>
            <person name="Natvig D.O."/>
            <person name="Lalanne C."/>
            <person name="Gautier V."/>
            <person name="Ament-Velasquez S.L."/>
            <person name="Kruys A."/>
            <person name="Hutchinson M.I."/>
            <person name="Powell A.J."/>
            <person name="Barry K."/>
            <person name="Miller A.N."/>
            <person name="Grigoriev I.V."/>
            <person name="Debuchy R."/>
            <person name="Gladieux P."/>
            <person name="Hiltunen Thoren M."/>
            <person name="Johannesson H."/>
        </authorList>
    </citation>
    <scope>NUCLEOTIDE SEQUENCE [LARGE SCALE GENOMIC DNA]</scope>
    <source>
        <strain evidence="2">CBS 340.73</strain>
    </source>
</reference>
<protein>
    <submittedName>
        <fullName evidence="1">Uncharacterized protein</fullName>
    </submittedName>
</protein>
<organism evidence="1 2">
    <name type="scientific">Diplogelasinospora grovesii</name>
    <dbReference type="NCBI Taxonomy" id="303347"/>
    <lineage>
        <taxon>Eukaryota</taxon>
        <taxon>Fungi</taxon>
        <taxon>Dikarya</taxon>
        <taxon>Ascomycota</taxon>
        <taxon>Pezizomycotina</taxon>
        <taxon>Sordariomycetes</taxon>
        <taxon>Sordariomycetidae</taxon>
        <taxon>Sordariales</taxon>
        <taxon>Diplogelasinosporaceae</taxon>
        <taxon>Diplogelasinospora</taxon>
    </lineage>
</organism>
<dbReference type="EMBL" id="MU853752">
    <property type="protein sequence ID" value="KAK3946456.1"/>
    <property type="molecule type" value="Genomic_DNA"/>
</dbReference>
<gene>
    <name evidence="1" type="ORF">QBC46DRAFT_369823</name>
</gene>
<name>A0AAN6NII4_9PEZI</name>
<accession>A0AAN6NII4</accession>
<evidence type="ECO:0000313" key="1">
    <source>
        <dbReference type="EMBL" id="KAK3946456.1"/>
    </source>
</evidence>
<dbReference type="Proteomes" id="UP001303473">
    <property type="component" value="Unassembled WGS sequence"/>
</dbReference>
<sequence length="146" mass="15915">MTRAAVGGWGVASLAGQGGSGFLALLGLAISWLDLWDKHDVHGISQGLDVRSFSHHHPSHHHDHHENTCERILQTWMQFQSVQHGKLPHGLFCSGDTRAGKLAASVPLVSLPTLRGSISCRVQTYGQTEPWVLAVRTRDGLVNADR</sequence>
<keyword evidence="2" id="KW-1185">Reference proteome</keyword>